<reference evidence="2 3" key="1">
    <citation type="submission" date="2018-03" db="EMBL/GenBank/DDBJ databases">
        <title>Genomic Encyclopedia of Archaeal and Bacterial Type Strains, Phase II (KMG-II): from individual species to whole genera.</title>
        <authorList>
            <person name="Goeker M."/>
        </authorList>
    </citation>
    <scope>NUCLEOTIDE SEQUENCE [LARGE SCALE GENOMIC DNA]</scope>
    <source>
        <strain evidence="2 3">DSM 45211</strain>
    </source>
</reference>
<dbReference type="Pfam" id="PF05368">
    <property type="entry name" value="NmrA"/>
    <property type="match status" value="1"/>
</dbReference>
<accession>A0A2P8E5N2</accession>
<keyword evidence="3" id="KW-1185">Reference proteome</keyword>
<evidence type="ECO:0000313" key="2">
    <source>
        <dbReference type="EMBL" id="PSL04727.1"/>
    </source>
</evidence>
<protein>
    <submittedName>
        <fullName evidence="2">Uncharacterized protein YbjT (DUF2867 family)</fullName>
    </submittedName>
</protein>
<dbReference type="Proteomes" id="UP000243528">
    <property type="component" value="Unassembled WGS sequence"/>
</dbReference>
<dbReference type="PANTHER" id="PTHR43162">
    <property type="match status" value="1"/>
</dbReference>
<dbReference type="InterPro" id="IPR051604">
    <property type="entry name" value="Ergot_Alk_Oxidoreductase"/>
</dbReference>
<proteinExistence type="predicted"/>
<dbReference type="PANTHER" id="PTHR43162:SF1">
    <property type="entry name" value="PRESTALK A DIFFERENTIATION PROTEIN A"/>
    <property type="match status" value="1"/>
</dbReference>
<name>A0A2P8E5N2_9ACTN</name>
<dbReference type="InterPro" id="IPR036291">
    <property type="entry name" value="NAD(P)-bd_dom_sf"/>
</dbReference>
<sequence length="275" mass="28984">MARALTRRGARVRGFGRRRDPAAAGTERMSGDLADPDALRAAFNGVTHVSVTLPLSADAERADEWVSRVAAAATDARVERLVFNGSNRVPAAPTDVEIFESRRRAAATLLGCGVPTVVLRPPVYLENLLMPGMYEPGTEGATLAYPLAADRRVAWLSHDDLAALTVAAFSDDALVGRAVDVGGADVITGPELAAAFASVLGSAVTYRALPVDVFERGMAAAMGPAAAGRVAQTYRWLNTPEGAGLYDGSAGGVEETFGVPLTPLRDWIAKQPWRQ</sequence>
<dbReference type="Gene3D" id="3.40.50.720">
    <property type="entry name" value="NAD(P)-binding Rossmann-like Domain"/>
    <property type="match status" value="1"/>
</dbReference>
<dbReference type="InterPro" id="IPR008030">
    <property type="entry name" value="NmrA-like"/>
</dbReference>
<organism evidence="2 3">
    <name type="scientific">Haloactinopolyspora alba</name>
    <dbReference type="NCBI Taxonomy" id="648780"/>
    <lineage>
        <taxon>Bacteria</taxon>
        <taxon>Bacillati</taxon>
        <taxon>Actinomycetota</taxon>
        <taxon>Actinomycetes</taxon>
        <taxon>Jiangellales</taxon>
        <taxon>Jiangellaceae</taxon>
        <taxon>Haloactinopolyspora</taxon>
    </lineage>
</organism>
<gene>
    <name evidence="2" type="ORF">CLV30_105194</name>
</gene>
<feature type="domain" description="NmrA-like" evidence="1">
    <location>
        <begin position="21"/>
        <end position="239"/>
    </location>
</feature>
<evidence type="ECO:0000313" key="3">
    <source>
        <dbReference type="Proteomes" id="UP000243528"/>
    </source>
</evidence>
<dbReference type="SUPFAM" id="SSF51735">
    <property type="entry name" value="NAD(P)-binding Rossmann-fold domains"/>
    <property type="match status" value="1"/>
</dbReference>
<dbReference type="AlphaFoldDB" id="A0A2P8E5N2"/>
<comment type="caution">
    <text evidence="2">The sequence shown here is derived from an EMBL/GenBank/DDBJ whole genome shotgun (WGS) entry which is preliminary data.</text>
</comment>
<dbReference type="EMBL" id="PYGE01000005">
    <property type="protein sequence ID" value="PSL04727.1"/>
    <property type="molecule type" value="Genomic_DNA"/>
</dbReference>
<evidence type="ECO:0000259" key="1">
    <source>
        <dbReference type="Pfam" id="PF05368"/>
    </source>
</evidence>